<protein>
    <recommendedName>
        <fullName evidence="3">histidine kinase</fullName>
        <ecNumber evidence="3">2.7.13.3</ecNumber>
    </recommendedName>
</protein>
<dbReference type="PROSITE" id="PS50113">
    <property type="entry name" value="PAC"/>
    <property type="match status" value="2"/>
</dbReference>
<dbReference type="PROSITE" id="PS50112">
    <property type="entry name" value="PAS"/>
    <property type="match status" value="1"/>
</dbReference>
<dbReference type="GO" id="GO:0000155">
    <property type="term" value="F:phosphorelay sensor kinase activity"/>
    <property type="evidence" value="ECO:0007669"/>
    <property type="project" value="InterPro"/>
</dbReference>
<dbReference type="SMART" id="SM00388">
    <property type="entry name" value="HisKA"/>
    <property type="match status" value="1"/>
</dbReference>
<dbReference type="GO" id="GO:0005886">
    <property type="term" value="C:plasma membrane"/>
    <property type="evidence" value="ECO:0007669"/>
    <property type="project" value="UniProtKB-SubCell"/>
</dbReference>
<dbReference type="Gene3D" id="3.30.450.20">
    <property type="entry name" value="PAS domain"/>
    <property type="match status" value="2"/>
</dbReference>
<dbReference type="NCBIfam" id="TIGR00229">
    <property type="entry name" value="sensory_box"/>
    <property type="match status" value="2"/>
</dbReference>
<dbReference type="InterPro" id="IPR000700">
    <property type="entry name" value="PAS-assoc_C"/>
</dbReference>
<dbReference type="SMART" id="SM00091">
    <property type="entry name" value="PAS"/>
    <property type="match status" value="1"/>
</dbReference>
<dbReference type="CDD" id="cd00075">
    <property type="entry name" value="HATPase"/>
    <property type="match status" value="1"/>
</dbReference>
<feature type="domain" description="PAC" evidence="9">
    <location>
        <begin position="91"/>
        <end position="144"/>
    </location>
</feature>
<dbReference type="InterPro" id="IPR000014">
    <property type="entry name" value="PAS"/>
</dbReference>
<feature type="domain" description="PAS" evidence="8">
    <location>
        <begin position="141"/>
        <end position="212"/>
    </location>
</feature>
<dbReference type="InterPro" id="IPR036097">
    <property type="entry name" value="HisK_dim/P_sf"/>
</dbReference>
<proteinExistence type="predicted"/>
<dbReference type="InterPro" id="IPR005467">
    <property type="entry name" value="His_kinase_dom"/>
</dbReference>
<dbReference type="CDD" id="cd00082">
    <property type="entry name" value="HisKA"/>
    <property type="match status" value="1"/>
</dbReference>
<accession>A0A1H2EX46</accession>
<dbReference type="FunFam" id="3.30.565.10:FF:000006">
    <property type="entry name" value="Sensor histidine kinase WalK"/>
    <property type="match status" value="1"/>
</dbReference>
<evidence type="ECO:0000313" key="11">
    <source>
        <dbReference type="Proteomes" id="UP000182882"/>
    </source>
</evidence>
<dbReference type="KEGG" id="nur:ATY38_06335"/>
<comment type="subcellular location">
    <subcellularLocation>
        <location evidence="2">Cell inner membrane</location>
        <topology evidence="2">Multi-pass membrane protein</topology>
    </subcellularLocation>
</comment>
<dbReference type="SUPFAM" id="SSF55874">
    <property type="entry name" value="ATPase domain of HSP90 chaperone/DNA topoisomerase II/histidine kinase"/>
    <property type="match status" value="1"/>
</dbReference>
<gene>
    <name evidence="10" type="ORF">SAMN05216406_1165</name>
</gene>
<evidence type="ECO:0000256" key="3">
    <source>
        <dbReference type="ARBA" id="ARBA00012438"/>
    </source>
</evidence>
<dbReference type="InterPro" id="IPR013656">
    <property type="entry name" value="PAS_4"/>
</dbReference>
<dbReference type="AlphaFoldDB" id="A0A1H2EX46"/>
<evidence type="ECO:0000259" key="7">
    <source>
        <dbReference type="PROSITE" id="PS50109"/>
    </source>
</evidence>
<sequence>MNSRSGLNLKSFDSFESQQKRLHLLSKAAEIGDWCHTFSTNFTVWSEYLYQFYEVGKDFECSHLLGDTYYSEPEKEKMRALIARVTIHKEEQSEEFLVNMPDGRVKWHTTTLYPMLDTAGDIIGLYGVLQNITARKENELELQRMAYVAEKTNGIVMITDPERKIIWINHSFEEILGYKAEEVMGIDPAAFLQGPETSRVTIHEIARSLKNTGTFSGEILNYTKSGEKIWLYLNIAAVYDDLGKLINYVAVENDITLIKMAEQRLQKAMEKERELNRFKTQVVNLASHQFRTPLATIRSSVDLLDLKMESAHLGADFIALFRKHKAIMAEETTRMTELMENILDIGRIDEGKIELSKKNLSFKQFMDAFVAANAEPNGQQRKLDYRFNAPDRIISMDEILLRNVLRNIVSNAFKYSEQKPSPNLSVSFQDDTFFITVRDQGIGIPEKDQPFLFQSFFRASNAKIFPGSGLGLMIAKKLIVLHGGNINFESQLDSGCTVTIRLPI</sequence>
<dbReference type="RefSeq" id="WP_062558569.1">
    <property type="nucleotide sequence ID" value="NZ_CP013341.1"/>
</dbReference>
<dbReference type="InterPro" id="IPR036890">
    <property type="entry name" value="HATPase_C_sf"/>
</dbReference>
<evidence type="ECO:0000256" key="2">
    <source>
        <dbReference type="ARBA" id="ARBA00004429"/>
    </source>
</evidence>
<feature type="domain" description="Histidine kinase" evidence="7">
    <location>
        <begin position="285"/>
        <end position="504"/>
    </location>
</feature>
<dbReference type="Gene3D" id="3.30.565.10">
    <property type="entry name" value="Histidine kinase-like ATPase, C-terminal domain"/>
    <property type="match status" value="1"/>
</dbReference>
<dbReference type="Pfam" id="PF13426">
    <property type="entry name" value="PAS_9"/>
    <property type="match status" value="1"/>
</dbReference>
<reference evidence="11" key="1">
    <citation type="submission" date="2016-10" db="EMBL/GenBank/DDBJ databases">
        <authorList>
            <person name="Varghese N."/>
            <person name="Submissions S."/>
        </authorList>
    </citation>
    <scope>NUCLEOTIDE SEQUENCE [LARGE SCALE GENOMIC DNA]</scope>
    <source>
        <strain evidence="11">Nm10</strain>
    </source>
</reference>
<comment type="catalytic activity">
    <reaction evidence="1">
        <text>ATP + protein L-histidine = ADP + protein N-phospho-L-histidine.</text>
        <dbReference type="EC" id="2.7.13.3"/>
    </reaction>
</comment>
<dbReference type="Pfam" id="PF08448">
    <property type="entry name" value="PAS_4"/>
    <property type="match status" value="1"/>
</dbReference>
<dbReference type="SMART" id="SM00086">
    <property type="entry name" value="PAC"/>
    <property type="match status" value="2"/>
</dbReference>
<organism evidence="10 11">
    <name type="scientific">Nitrosomonas ureae</name>
    <dbReference type="NCBI Taxonomy" id="44577"/>
    <lineage>
        <taxon>Bacteria</taxon>
        <taxon>Pseudomonadati</taxon>
        <taxon>Pseudomonadota</taxon>
        <taxon>Betaproteobacteria</taxon>
        <taxon>Nitrosomonadales</taxon>
        <taxon>Nitrosomonadaceae</taxon>
        <taxon>Nitrosomonas</taxon>
    </lineage>
</organism>
<evidence type="ECO:0000259" key="8">
    <source>
        <dbReference type="PROSITE" id="PS50112"/>
    </source>
</evidence>
<evidence type="ECO:0000256" key="5">
    <source>
        <dbReference type="ARBA" id="ARBA00022679"/>
    </source>
</evidence>
<dbReference type="GO" id="GO:0009927">
    <property type="term" value="F:histidine phosphotransfer kinase activity"/>
    <property type="evidence" value="ECO:0007669"/>
    <property type="project" value="TreeGrafter"/>
</dbReference>
<keyword evidence="4" id="KW-0597">Phosphoprotein</keyword>
<dbReference type="Proteomes" id="UP000182882">
    <property type="component" value="Unassembled WGS sequence"/>
</dbReference>
<dbReference type="Pfam" id="PF02518">
    <property type="entry name" value="HATPase_c"/>
    <property type="match status" value="1"/>
</dbReference>
<evidence type="ECO:0000256" key="4">
    <source>
        <dbReference type="ARBA" id="ARBA00022553"/>
    </source>
</evidence>
<dbReference type="InterPro" id="IPR003594">
    <property type="entry name" value="HATPase_dom"/>
</dbReference>
<feature type="domain" description="PAC" evidence="9">
    <location>
        <begin position="215"/>
        <end position="267"/>
    </location>
</feature>
<evidence type="ECO:0000256" key="6">
    <source>
        <dbReference type="ARBA" id="ARBA00022777"/>
    </source>
</evidence>
<evidence type="ECO:0000313" key="10">
    <source>
        <dbReference type="EMBL" id="SDT99655.1"/>
    </source>
</evidence>
<keyword evidence="5" id="KW-0808">Transferase</keyword>
<dbReference type="InterPro" id="IPR001610">
    <property type="entry name" value="PAC"/>
</dbReference>
<dbReference type="PANTHER" id="PTHR43047:SF72">
    <property type="entry name" value="OSMOSENSING HISTIDINE PROTEIN KINASE SLN1"/>
    <property type="match status" value="1"/>
</dbReference>
<dbReference type="InterPro" id="IPR035965">
    <property type="entry name" value="PAS-like_dom_sf"/>
</dbReference>
<dbReference type="EC" id="2.7.13.3" evidence="3"/>
<dbReference type="InterPro" id="IPR004358">
    <property type="entry name" value="Sig_transdc_His_kin-like_C"/>
</dbReference>
<dbReference type="CDD" id="cd00130">
    <property type="entry name" value="PAS"/>
    <property type="match status" value="1"/>
</dbReference>
<dbReference type="EMBL" id="FNLN01000016">
    <property type="protein sequence ID" value="SDT99655.1"/>
    <property type="molecule type" value="Genomic_DNA"/>
</dbReference>
<keyword evidence="11" id="KW-1185">Reference proteome</keyword>
<dbReference type="SMART" id="SM00387">
    <property type="entry name" value="HATPase_c"/>
    <property type="match status" value="1"/>
</dbReference>
<dbReference type="SUPFAM" id="SSF47384">
    <property type="entry name" value="Homodimeric domain of signal transducing histidine kinase"/>
    <property type="match status" value="1"/>
</dbReference>
<dbReference type="PRINTS" id="PR00344">
    <property type="entry name" value="BCTRLSENSOR"/>
</dbReference>
<dbReference type="PANTHER" id="PTHR43047">
    <property type="entry name" value="TWO-COMPONENT HISTIDINE PROTEIN KINASE"/>
    <property type="match status" value="1"/>
</dbReference>
<keyword evidence="6" id="KW-0418">Kinase</keyword>
<dbReference type="Gene3D" id="1.10.287.130">
    <property type="match status" value="1"/>
</dbReference>
<name>A0A1H2EX46_9PROT</name>
<dbReference type="PROSITE" id="PS50109">
    <property type="entry name" value="HIS_KIN"/>
    <property type="match status" value="1"/>
</dbReference>
<evidence type="ECO:0000256" key="1">
    <source>
        <dbReference type="ARBA" id="ARBA00000085"/>
    </source>
</evidence>
<dbReference type="SUPFAM" id="SSF55785">
    <property type="entry name" value="PYP-like sensor domain (PAS domain)"/>
    <property type="match status" value="2"/>
</dbReference>
<dbReference type="InterPro" id="IPR003661">
    <property type="entry name" value="HisK_dim/P_dom"/>
</dbReference>
<dbReference type="Pfam" id="PF00512">
    <property type="entry name" value="HisKA"/>
    <property type="match status" value="1"/>
</dbReference>
<evidence type="ECO:0000259" key="9">
    <source>
        <dbReference type="PROSITE" id="PS50113"/>
    </source>
</evidence>